<feature type="transmembrane region" description="Helical" evidence="1">
    <location>
        <begin position="51"/>
        <end position="74"/>
    </location>
</feature>
<dbReference type="EMBL" id="BK059109">
    <property type="protein sequence ID" value="DAE31542.1"/>
    <property type="molecule type" value="Genomic_DNA"/>
</dbReference>
<keyword evidence="1" id="KW-0812">Transmembrane</keyword>
<name>A0A8S5RJG9_9VIRU</name>
<keyword evidence="1" id="KW-0472">Membrane</keyword>
<evidence type="ECO:0000313" key="2">
    <source>
        <dbReference type="EMBL" id="DAE31542.1"/>
    </source>
</evidence>
<protein>
    <submittedName>
        <fullName evidence="2">Uncharacterized protein</fullName>
    </submittedName>
</protein>
<keyword evidence="1" id="KW-1133">Transmembrane helix</keyword>
<reference evidence="2" key="1">
    <citation type="journal article" date="2021" name="Proc. Natl. Acad. Sci. U.S.A.">
        <title>A Catalog of Tens of Thousands of Viruses from Human Metagenomes Reveals Hidden Associations with Chronic Diseases.</title>
        <authorList>
            <person name="Tisza M.J."/>
            <person name="Buck C.B."/>
        </authorList>
    </citation>
    <scope>NUCLEOTIDE SEQUENCE</scope>
    <source>
        <strain evidence="2">CtBM815</strain>
    </source>
</reference>
<organism evidence="2">
    <name type="scientific">virus sp. ctBM815</name>
    <dbReference type="NCBI Taxonomy" id="2825806"/>
    <lineage>
        <taxon>Viruses</taxon>
    </lineage>
</organism>
<accession>A0A8S5RJG9</accession>
<proteinExistence type="predicted"/>
<feature type="transmembrane region" description="Helical" evidence="1">
    <location>
        <begin position="26"/>
        <end position="45"/>
    </location>
</feature>
<sequence>MSARTELIRSLAASLSISVRRAMSSILILDISSLPSILSLSSAYFLDNSFIALLFLFCSFKYAALTYASVGACLPCS</sequence>
<evidence type="ECO:0000256" key="1">
    <source>
        <dbReference type="SAM" id="Phobius"/>
    </source>
</evidence>